<evidence type="ECO:0000313" key="7">
    <source>
        <dbReference type="Proteomes" id="UP000694845"/>
    </source>
</evidence>
<dbReference type="RefSeq" id="XP_022084570.1">
    <property type="nucleotide sequence ID" value="XM_022228878.1"/>
</dbReference>
<dbReference type="Proteomes" id="UP000694845">
    <property type="component" value="Unplaced"/>
</dbReference>
<dbReference type="GeneID" id="110975982"/>
<dbReference type="PANTHER" id="PTHR45698">
    <property type="entry name" value="TRACE AMINE-ASSOCIATED RECEPTOR 19N-RELATED"/>
    <property type="match status" value="1"/>
</dbReference>
<keyword evidence="2 5" id="KW-0812">Transmembrane</keyword>
<evidence type="ECO:0000256" key="3">
    <source>
        <dbReference type="ARBA" id="ARBA00022989"/>
    </source>
</evidence>
<evidence type="ECO:0000256" key="2">
    <source>
        <dbReference type="ARBA" id="ARBA00022692"/>
    </source>
</evidence>
<dbReference type="PROSITE" id="PS50262">
    <property type="entry name" value="G_PROTEIN_RECEP_F1_2"/>
    <property type="match status" value="1"/>
</dbReference>
<dbReference type="AlphaFoldDB" id="A0A8B7XX05"/>
<dbReference type="SUPFAM" id="SSF81321">
    <property type="entry name" value="Family A G protein-coupled receptor-like"/>
    <property type="match status" value="1"/>
</dbReference>
<sequence>MEVTTVETVDVFDSPDNAASFYVYIVLSALGLIGNAFVCLVMLRYRNVFNSTTNRLIFHQSAVDFLGSCMFILQKSLKTSPPDNAIGTLYCTMWWSEWYQWACFVASTYNLLAISMERYLATCHPIRHRNMLTRRRLNLIMATAWICGVALEFHLVLNVFQRDGACHDLWPSPVVQAVTGVVIFLFEIFLPLVAIIFAYTKIILELRRRSKVRINNSSSNNNPSNIFSKANKNITKTLIVVAIFFTCCWTPGGFTYLFYNFGWHGYSFGSFLDQVTGAAVVANLCVNPIIYCFTYDRFRTQARKMFRDECRRCNNQVDNSNDSRTARTGMVQTIA</sequence>
<dbReference type="OMA" id="IIFAYTK"/>
<keyword evidence="7" id="KW-1185">Reference proteome</keyword>
<accession>A0A8B7XX05</accession>
<evidence type="ECO:0000313" key="8">
    <source>
        <dbReference type="RefSeq" id="XP_022084570.1"/>
    </source>
</evidence>
<dbReference type="InterPro" id="IPR017452">
    <property type="entry name" value="GPCR_Rhodpsn_7TM"/>
</dbReference>
<dbReference type="PRINTS" id="PR00237">
    <property type="entry name" value="GPCRRHODOPSN"/>
</dbReference>
<dbReference type="KEGG" id="aplc:110975982"/>
<protein>
    <submittedName>
        <fullName evidence="8">Galanin receptor type 2-like</fullName>
    </submittedName>
</protein>
<dbReference type="SMART" id="SM01381">
    <property type="entry name" value="7TM_GPCR_Srsx"/>
    <property type="match status" value="1"/>
</dbReference>
<reference evidence="8" key="1">
    <citation type="submission" date="2025-08" db="UniProtKB">
        <authorList>
            <consortium name="RefSeq"/>
        </authorList>
    </citation>
    <scope>IDENTIFICATION</scope>
</reference>
<dbReference type="InterPro" id="IPR000276">
    <property type="entry name" value="GPCR_Rhodpsn"/>
</dbReference>
<keyword evidence="3 5" id="KW-1133">Transmembrane helix</keyword>
<evidence type="ECO:0000256" key="5">
    <source>
        <dbReference type="SAM" id="Phobius"/>
    </source>
</evidence>
<feature type="transmembrane region" description="Helical" evidence="5">
    <location>
        <begin position="21"/>
        <end position="43"/>
    </location>
</feature>
<keyword evidence="4 5" id="KW-0472">Membrane</keyword>
<dbReference type="GO" id="GO:0016020">
    <property type="term" value="C:membrane"/>
    <property type="evidence" value="ECO:0007669"/>
    <property type="project" value="UniProtKB-SubCell"/>
</dbReference>
<evidence type="ECO:0000259" key="6">
    <source>
        <dbReference type="PROSITE" id="PS50262"/>
    </source>
</evidence>
<dbReference type="PANTHER" id="PTHR45698:SF1">
    <property type="entry name" value="TRACE AMINE-ASSOCIATED RECEPTOR 13C-LIKE"/>
    <property type="match status" value="1"/>
</dbReference>
<gene>
    <name evidence="8" type="primary">LOC110975982</name>
</gene>
<dbReference type="Pfam" id="PF00001">
    <property type="entry name" value="7tm_1"/>
    <property type="match status" value="1"/>
</dbReference>
<evidence type="ECO:0000256" key="4">
    <source>
        <dbReference type="ARBA" id="ARBA00023136"/>
    </source>
</evidence>
<dbReference type="OrthoDB" id="5985475at2759"/>
<name>A0A8B7XX05_ACAPL</name>
<dbReference type="CDD" id="cd00637">
    <property type="entry name" value="7tm_classA_rhodopsin-like"/>
    <property type="match status" value="1"/>
</dbReference>
<feature type="transmembrane region" description="Helical" evidence="5">
    <location>
        <begin position="177"/>
        <end position="199"/>
    </location>
</feature>
<feature type="domain" description="G-protein coupled receptors family 1 profile" evidence="6">
    <location>
        <begin position="34"/>
        <end position="291"/>
    </location>
</feature>
<feature type="transmembrane region" description="Helical" evidence="5">
    <location>
        <begin position="271"/>
        <end position="295"/>
    </location>
</feature>
<feature type="transmembrane region" description="Helical" evidence="5">
    <location>
        <begin position="238"/>
        <end position="259"/>
    </location>
</feature>
<dbReference type="Gene3D" id="1.20.1070.10">
    <property type="entry name" value="Rhodopsin 7-helix transmembrane proteins"/>
    <property type="match status" value="1"/>
</dbReference>
<dbReference type="GO" id="GO:0004930">
    <property type="term" value="F:G protein-coupled receptor activity"/>
    <property type="evidence" value="ECO:0007669"/>
    <property type="project" value="InterPro"/>
</dbReference>
<feature type="transmembrane region" description="Helical" evidence="5">
    <location>
        <begin position="137"/>
        <end position="157"/>
    </location>
</feature>
<organism evidence="7 8">
    <name type="scientific">Acanthaster planci</name>
    <name type="common">Crown-of-thorns starfish</name>
    <dbReference type="NCBI Taxonomy" id="133434"/>
    <lineage>
        <taxon>Eukaryota</taxon>
        <taxon>Metazoa</taxon>
        <taxon>Echinodermata</taxon>
        <taxon>Eleutherozoa</taxon>
        <taxon>Asterozoa</taxon>
        <taxon>Asteroidea</taxon>
        <taxon>Valvatacea</taxon>
        <taxon>Valvatida</taxon>
        <taxon>Acanthasteridae</taxon>
        <taxon>Acanthaster</taxon>
    </lineage>
</organism>
<evidence type="ECO:0000256" key="1">
    <source>
        <dbReference type="ARBA" id="ARBA00004370"/>
    </source>
</evidence>
<comment type="subcellular location">
    <subcellularLocation>
        <location evidence="1">Membrane</location>
    </subcellularLocation>
</comment>
<proteinExistence type="predicted"/>